<feature type="region of interest" description="Disordered" evidence="1">
    <location>
        <begin position="50"/>
        <end position="115"/>
    </location>
</feature>
<accession>A0A9D4SUK5</accession>
<reference evidence="2" key="1">
    <citation type="journal article" date="2020" name="Cell">
        <title>Large-Scale Comparative Analyses of Tick Genomes Elucidate Their Genetic Diversity and Vector Capacities.</title>
        <authorList>
            <consortium name="Tick Genome and Microbiome Consortium (TIGMIC)"/>
            <person name="Jia N."/>
            <person name="Wang J."/>
            <person name="Shi W."/>
            <person name="Du L."/>
            <person name="Sun Y."/>
            <person name="Zhan W."/>
            <person name="Jiang J.F."/>
            <person name="Wang Q."/>
            <person name="Zhang B."/>
            <person name="Ji P."/>
            <person name="Bell-Sakyi L."/>
            <person name="Cui X.M."/>
            <person name="Yuan T.T."/>
            <person name="Jiang B.G."/>
            <person name="Yang W.F."/>
            <person name="Lam T.T."/>
            <person name="Chang Q.C."/>
            <person name="Ding S.J."/>
            <person name="Wang X.J."/>
            <person name="Zhu J.G."/>
            <person name="Ruan X.D."/>
            <person name="Zhao L."/>
            <person name="Wei J.T."/>
            <person name="Ye R.Z."/>
            <person name="Que T.C."/>
            <person name="Du C.H."/>
            <person name="Zhou Y.H."/>
            <person name="Cheng J.X."/>
            <person name="Dai P.F."/>
            <person name="Guo W.B."/>
            <person name="Han X.H."/>
            <person name="Huang E.J."/>
            <person name="Li L.F."/>
            <person name="Wei W."/>
            <person name="Gao Y.C."/>
            <person name="Liu J.Z."/>
            <person name="Shao H.Z."/>
            <person name="Wang X."/>
            <person name="Wang C.C."/>
            <person name="Yang T.C."/>
            <person name="Huo Q.B."/>
            <person name="Li W."/>
            <person name="Chen H.Y."/>
            <person name="Chen S.E."/>
            <person name="Zhou L.G."/>
            <person name="Ni X.B."/>
            <person name="Tian J.H."/>
            <person name="Sheng Y."/>
            <person name="Liu T."/>
            <person name="Pan Y.S."/>
            <person name="Xia L.Y."/>
            <person name="Li J."/>
            <person name="Zhao F."/>
            <person name="Cao W.C."/>
        </authorList>
    </citation>
    <scope>NUCLEOTIDE SEQUENCE</scope>
    <source>
        <strain evidence="2">Rsan-2018</strain>
    </source>
</reference>
<protein>
    <submittedName>
        <fullName evidence="2">Uncharacterized protein</fullName>
    </submittedName>
</protein>
<sequence length="228" mass="25105">MVQVPAGTASCEAPTLVLSDVRSLSKEMHTGVKVKLEPVDVDDVVVEEFDDASSEVDANGSQPITGAEASSPPFFCARQEDQAPSRPLDDAGTDSTPSGNTGSESFPADGAGSQDDLKTKLDFQIFSATKRKLEAEERRADAEAEFYRQEIKRSMALASLHAEEQRKIAAVADVHVEERRQAAAKVEMLLEHKKFYVEQQKTEVLKRRLLQLEIKKIKLDLSKDTDAE</sequence>
<evidence type="ECO:0000313" key="3">
    <source>
        <dbReference type="Proteomes" id="UP000821837"/>
    </source>
</evidence>
<dbReference type="Proteomes" id="UP000821837">
    <property type="component" value="Chromosome 6"/>
</dbReference>
<gene>
    <name evidence="2" type="ORF">HPB52_015933</name>
</gene>
<dbReference type="AlphaFoldDB" id="A0A9D4SUK5"/>
<organism evidence="2 3">
    <name type="scientific">Rhipicephalus sanguineus</name>
    <name type="common">Brown dog tick</name>
    <name type="synonym">Ixodes sanguineus</name>
    <dbReference type="NCBI Taxonomy" id="34632"/>
    <lineage>
        <taxon>Eukaryota</taxon>
        <taxon>Metazoa</taxon>
        <taxon>Ecdysozoa</taxon>
        <taxon>Arthropoda</taxon>
        <taxon>Chelicerata</taxon>
        <taxon>Arachnida</taxon>
        <taxon>Acari</taxon>
        <taxon>Parasitiformes</taxon>
        <taxon>Ixodida</taxon>
        <taxon>Ixodoidea</taxon>
        <taxon>Ixodidae</taxon>
        <taxon>Rhipicephalinae</taxon>
        <taxon>Rhipicephalus</taxon>
        <taxon>Rhipicephalus</taxon>
    </lineage>
</organism>
<evidence type="ECO:0000313" key="2">
    <source>
        <dbReference type="EMBL" id="KAH7947803.1"/>
    </source>
</evidence>
<keyword evidence="3" id="KW-1185">Reference proteome</keyword>
<feature type="compositionally biased region" description="Basic and acidic residues" evidence="1">
    <location>
        <begin position="78"/>
        <end position="89"/>
    </location>
</feature>
<reference evidence="2" key="2">
    <citation type="submission" date="2021-09" db="EMBL/GenBank/DDBJ databases">
        <authorList>
            <person name="Jia N."/>
            <person name="Wang J."/>
            <person name="Shi W."/>
            <person name="Du L."/>
            <person name="Sun Y."/>
            <person name="Zhan W."/>
            <person name="Jiang J."/>
            <person name="Wang Q."/>
            <person name="Zhang B."/>
            <person name="Ji P."/>
            <person name="Sakyi L.B."/>
            <person name="Cui X."/>
            <person name="Yuan T."/>
            <person name="Jiang B."/>
            <person name="Yang W."/>
            <person name="Lam T.T.-Y."/>
            <person name="Chang Q."/>
            <person name="Ding S."/>
            <person name="Wang X."/>
            <person name="Zhu J."/>
            <person name="Ruan X."/>
            <person name="Zhao L."/>
            <person name="Wei J."/>
            <person name="Que T."/>
            <person name="Du C."/>
            <person name="Cheng J."/>
            <person name="Dai P."/>
            <person name="Han X."/>
            <person name="Huang E."/>
            <person name="Gao Y."/>
            <person name="Liu J."/>
            <person name="Shao H."/>
            <person name="Ye R."/>
            <person name="Li L."/>
            <person name="Wei W."/>
            <person name="Wang X."/>
            <person name="Wang C."/>
            <person name="Huo Q."/>
            <person name="Li W."/>
            <person name="Guo W."/>
            <person name="Chen H."/>
            <person name="Chen S."/>
            <person name="Zhou L."/>
            <person name="Zhou L."/>
            <person name="Ni X."/>
            <person name="Tian J."/>
            <person name="Zhou Y."/>
            <person name="Sheng Y."/>
            <person name="Liu T."/>
            <person name="Pan Y."/>
            <person name="Xia L."/>
            <person name="Li J."/>
            <person name="Zhao F."/>
            <person name="Cao W."/>
        </authorList>
    </citation>
    <scope>NUCLEOTIDE SEQUENCE</scope>
    <source>
        <strain evidence="2">Rsan-2018</strain>
        <tissue evidence="2">Larvae</tissue>
    </source>
</reference>
<proteinExistence type="predicted"/>
<dbReference type="VEuPathDB" id="VectorBase:RSAN_029023"/>
<evidence type="ECO:0000256" key="1">
    <source>
        <dbReference type="SAM" id="MobiDB-lite"/>
    </source>
</evidence>
<comment type="caution">
    <text evidence="2">The sequence shown here is derived from an EMBL/GenBank/DDBJ whole genome shotgun (WGS) entry which is preliminary data.</text>
</comment>
<dbReference type="EMBL" id="JABSTV010001252">
    <property type="protein sequence ID" value="KAH7947803.1"/>
    <property type="molecule type" value="Genomic_DNA"/>
</dbReference>
<feature type="compositionally biased region" description="Polar residues" evidence="1">
    <location>
        <begin position="93"/>
        <end position="104"/>
    </location>
</feature>
<name>A0A9D4SUK5_RHISA</name>